<dbReference type="PANTHER" id="PTHR43351:SF2">
    <property type="entry name" value="L(+)-TARTRATE DEHYDRATASE SUBUNIT BETA-RELATED"/>
    <property type="match status" value="1"/>
</dbReference>
<evidence type="ECO:0000313" key="4">
    <source>
        <dbReference type="EMBL" id="XBX73839.1"/>
    </source>
</evidence>
<dbReference type="Pfam" id="PF05683">
    <property type="entry name" value="Fumerase_C"/>
    <property type="match status" value="1"/>
</dbReference>
<reference evidence="4" key="2">
    <citation type="submission" date="2024-06" db="EMBL/GenBank/DDBJ databases">
        <authorList>
            <person name="Petrova K.O."/>
            <person name="Toshchakov S.V."/>
            <person name="Boltjanskaja Y.V."/>
            <person name="Kevbrin V."/>
        </authorList>
    </citation>
    <scope>NUCLEOTIDE SEQUENCE</scope>
    <source>
        <strain evidence="4">Z-910T</strain>
    </source>
</reference>
<dbReference type="RefSeq" id="WP_350342601.1">
    <property type="nucleotide sequence ID" value="NZ_CP158367.1"/>
</dbReference>
<dbReference type="InterPro" id="IPR004647">
    <property type="entry name" value="Fe-S_hydro-lyase_TtdB-typ_cat"/>
</dbReference>
<reference evidence="4" key="1">
    <citation type="journal article" date="2013" name="Extremophiles">
        <title>Proteinivorax tanatarense gen. nov., sp. nov., an anaerobic, haloalkaliphilic, proteolytic bacterium isolated from a decaying algal bloom, and proposal of Proteinivoraceae fam. nov.</title>
        <authorList>
            <person name="Kevbrin V."/>
            <person name="Boltyanskaya Y."/>
            <person name="Zhilina T."/>
            <person name="Kolganova T."/>
            <person name="Lavrentjeva E."/>
            <person name="Kuznetsov B."/>
        </authorList>
    </citation>
    <scope>NUCLEOTIDE SEQUENCE</scope>
    <source>
        <strain evidence="4">Z-910T</strain>
    </source>
</reference>
<evidence type="ECO:0000256" key="2">
    <source>
        <dbReference type="ARBA" id="ARBA00023239"/>
    </source>
</evidence>
<dbReference type="Gene3D" id="3.20.130.10">
    <property type="entry name" value="Fe-S hydro-lyase, tartrate dehydratase beta-type, catalytic domain"/>
    <property type="match status" value="1"/>
</dbReference>
<sequence length="184" mass="19936">MNITELTTPLKEEVTSKLKAGDLVEITGTIYSARDAAHKRFVESLQKGEKLPFDIKGQVIYYVGPCPAKPGQIIGSAGPTTSGRMDKYTPQLLECGLKAMIGKGQRNQKVIDSIVANKGVYFSAVGGAAALIAKRIKKSEIIAYDDLGAEGVRKMEVEKLPLIVAVDSNGNDFYKQGKNNYLLK</sequence>
<accession>A0AAU7VIF2</accession>
<comment type="similarity">
    <text evidence="1">Belongs to the class-I fumarase family.</text>
</comment>
<dbReference type="EMBL" id="CP158367">
    <property type="protein sequence ID" value="XBX73839.1"/>
    <property type="molecule type" value="Genomic_DNA"/>
</dbReference>
<dbReference type="SUPFAM" id="SSF117457">
    <property type="entry name" value="FumA C-terminal domain-like"/>
    <property type="match status" value="1"/>
</dbReference>
<dbReference type="PANTHER" id="PTHR43351">
    <property type="entry name" value="L(+)-TARTRATE DEHYDRATASE SUBUNIT BETA"/>
    <property type="match status" value="1"/>
</dbReference>
<gene>
    <name evidence="4" type="ORF">PRVXT_001849</name>
</gene>
<dbReference type="NCBIfam" id="NF005310">
    <property type="entry name" value="PRK06842.1"/>
    <property type="match status" value="1"/>
</dbReference>
<name>A0AAU7VIF2_9FIRM</name>
<dbReference type="AlphaFoldDB" id="A0AAU7VIF2"/>
<evidence type="ECO:0000259" key="3">
    <source>
        <dbReference type="Pfam" id="PF05683"/>
    </source>
</evidence>
<dbReference type="InterPro" id="IPR036660">
    <property type="entry name" value="Fe-S_hydroAse_TtdB_cat_sf"/>
</dbReference>
<dbReference type="GO" id="GO:0016836">
    <property type="term" value="F:hydro-lyase activity"/>
    <property type="evidence" value="ECO:0007669"/>
    <property type="project" value="InterPro"/>
</dbReference>
<organism evidence="4">
    <name type="scientific">Proteinivorax tanatarense</name>
    <dbReference type="NCBI Taxonomy" id="1260629"/>
    <lineage>
        <taxon>Bacteria</taxon>
        <taxon>Bacillati</taxon>
        <taxon>Bacillota</taxon>
        <taxon>Clostridia</taxon>
        <taxon>Eubacteriales</taxon>
        <taxon>Proteinivoracaceae</taxon>
        <taxon>Proteinivorax</taxon>
    </lineage>
</organism>
<feature type="domain" description="Fe-S hydro-lyase tartrate dehydratase beta-type catalytic" evidence="3">
    <location>
        <begin position="5"/>
        <end position="176"/>
    </location>
</feature>
<keyword evidence="2" id="KW-0456">Lyase</keyword>
<evidence type="ECO:0000256" key="1">
    <source>
        <dbReference type="ARBA" id="ARBA00008876"/>
    </source>
</evidence>
<protein>
    <submittedName>
        <fullName evidence="4">Fe-S-containing hydro-lyase</fullName>
    </submittedName>
</protein>
<proteinExistence type="inferred from homology"/>
<dbReference type="NCBIfam" id="TIGR00723">
    <property type="entry name" value="ttdB_fumA_fumB"/>
    <property type="match status" value="1"/>
</dbReference>